<evidence type="ECO:0000313" key="2">
    <source>
        <dbReference type="EMBL" id="TWU23046.1"/>
    </source>
</evidence>
<accession>A0A5C6CIM7</accession>
<evidence type="ECO:0000256" key="1">
    <source>
        <dbReference type="SAM" id="MobiDB-lite"/>
    </source>
</evidence>
<evidence type="ECO:0008006" key="4">
    <source>
        <dbReference type="Google" id="ProtNLM"/>
    </source>
</evidence>
<gene>
    <name evidence="2" type="ORF">Pla52o_25800</name>
</gene>
<evidence type="ECO:0000313" key="3">
    <source>
        <dbReference type="Proteomes" id="UP000316304"/>
    </source>
</evidence>
<comment type="caution">
    <text evidence="2">The sequence shown here is derived from an EMBL/GenBank/DDBJ whole genome shotgun (WGS) entry which is preliminary data.</text>
</comment>
<protein>
    <recommendedName>
        <fullName evidence="4">Glycosyltransferase family 61 protein</fullName>
    </recommendedName>
</protein>
<organism evidence="2 3">
    <name type="scientific">Novipirellula galeiformis</name>
    <dbReference type="NCBI Taxonomy" id="2528004"/>
    <lineage>
        <taxon>Bacteria</taxon>
        <taxon>Pseudomonadati</taxon>
        <taxon>Planctomycetota</taxon>
        <taxon>Planctomycetia</taxon>
        <taxon>Pirellulales</taxon>
        <taxon>Pirellulaceae</taxon>
        <taxon>Novipirellula</taxon>
    </lineage>
</organism>
<dbReference type="AlphaFoldDB" id="A0A5C6CIM7"/>
<sequence length="319" mass="36995">MQNTTLRRINVPHNHRQTDPRAETAVPVATLANRLSTLKNRLTGKPNVCPLGDYPSTIVDSQGCEFGYEMFYHVPYAYHLAKRGCLQRTVSCLGTQCFYYFSPDHREVYDRRKLVKYLDSIAQKPHQSPAANRWEPPDFAGHYRNTVDFHFPKPPLLIFNKYNTEWDHPPVNFLSPQLLDRVVETMSERFSIVYLRPTTHIVHDHMPVGDLNEKTRLREQGVILAEELYEHFSHLSFNEFQLGLLARSRHRVAVQGGTSYLNALFPGQLRVLHRFGGEQMYGNYNDFPRMGVTDFSVHNSEFELLEQLEGFKQLDRNAA</sequence>
<dbReference type="EMBL" id="SJPT01000004">
    <property type="protein sequence ID" value="TWU23046.1"/>
    <property type="molecule type" value="Genomic_DNA"/>
</dbReference>
<feature type="region of interest" description="Disordered" evidence="1">
    <location>
        <begin position="1"/>
        <end position="22"/>
    </location>
</feature>
<name>A0A5C6CIM7_9BACT</name>
<reference evidence="2 3" key="1">
    <citation type="submission" date="2019-02" db="EMBL/GenBank/DDBJ databases">
        <title>Deep-cultivation of Planctomycetes and their phenomic and genomic characterization uncovers novel biology.</title>
        <authorList>
            <person name="Wiegand S."/>
            <person name="Jogler M."/>
            <person name="Boedeker C."/>
            <person name="Pinto D."/>
            <person name="Vollmers J."/>
            <person name="Rivas-Marin E."/>
            <person name="Kohn T."/>
            <person name="Peeters S.H."/>
            <person name="Heuer A."/>
            <person name="Rast P."/>
            <person name="Oberbeckmann S."/>
            <person name="Bunk B."/>
            <person name="Jeske O."/>
            <person name="Meyerdierks A."/>
            <person name="Storesund J.E."/>
            <person name="Kallscheuer N."/>
            <person name="Luecker S."/>
            <person name="Lage O.M."/>
            <person name="Pohl T."/>
            <person name="Merkel B.J."/>
            <person name="Hornburger P."/>
            <person name="Mueller R.-W."/>
            <person name="Bruemmer F."/>
            <person name="Labrenz M."/>
            <person name="Spormann A.M."/>
            <person name="Op Den Camp H."/>
            <person name="Overmann J."/>
            <person name="Amann R."/>
            <person name="Jetten M.S.M."/>
            <person name="Mascher T."/>
            <person name="Medema M.H."/>
            <person name="Devos D.P."/>
            <person name="Kaster A.-K."/>
            <person name="Ovreas L."/>
            <person name="Rohde M."/>
            <person name="Galperin M.Y."/>
            <person name="Jogler C."/>
        </authorList>
    </citation>
    <scope>NUCLEOTIDE SEQUENCE [LARGE SCALE GENOMIC DNA]</scope>
    <source>
        <strain evidence="2 3">Pla52o</strain>
    </source>
</reference>
<proteinExistence type="predicted"/>
<keyword evidence="3" id="KW-1185">Reference proteome</keyword>
<dbReference type="Proteomes" id="UP000316304">
    <property type="component" value="Unassembled WGS sequence"/>
</dbReference>